<dbReference type="RefSeq" id="WP_043395276.1">
    <property type="nucleotide sequence ID" value="NZ_JPMI01000097.1"/>
</dbReference>
<keyword evidence="2" id="KW-0808">Transferase</keyword>
<dbReference type="EMBL" id="JPMI01000097">
    <property type="protein sequence ID" value="KFA92367.1"/>
    <property type="molecule type" value="Genomic_DNA"/>
</dbReference>
<accession>A0A084SV82</accession>
<feature type="domain" description="HipA-like C-terminal" evidence="4">
    <location>
        <begin position="142"/>
        <end position="379"/>
    </location>
</feature>
<gene>
    <name evidence="6" type="ORF">Q664_15925</name>
</gene>
<dbReference type="PANTHER" id="PTHR37419:SF1">
    <property type="entry name" value="SERINE_THREONINE-PROTEIN KINASE TOXIN HIPA"/>
    <property type="match status" value="1"/>
</dbReference>
<evidence type="ECO:0000256" key="2">
    <source>
        <dbReference type="ARBA" id="ARBA00022679"/>
    </source>
</evidence>
<evidence type="ECO:0000256" key="3">
    <source>
        <dbReference type="ARBA" id="ARBA00022777"/>
    </source>
</evidence>
<dbReference type="InterPro" id="IPR052028">
    <property type="entry name" value="HipA_Ser/Thr_kinase"/>
</dbReference>
<evidence type="ECO:0000313" key="6">
    <source>
        <dbReference type="EMBL" id="KFA92367.1"/>
    </source>
</evidence>
<dbReference type="InterPro" id="IPR017508">
    <property type="entry name" value="HipA_N1"/>
</dbReference>
<dbReference type="Gene3D" id="1.10.1070.20">
    <property type="match status" value="1"/>
</dbReference>
<sequence>MQLLRKEIGILDVRLGDVHVGTLNLLEDEYTEFVISEEYRQRYPRPILGQAFEDDLTRRRSSRMRLHPFFSNLLPEGPLRELISKKLGVHPQREFFLIARLGEDLPGALIITPAGALSGDASEPLVGGTEEEAAPLQEQLRFSLAGVQLKFSMLRQDRGMTLPTSGRGGDWIVKLPDNRYDLVPENEFSMMSWARAAGITVPEFHLEAVTHLKGLPEGVVLREGMAFAIRRFDRPAPGQRVHMEDMAQVLGLYSDEKYKKYNYETTANVLLNVAGPHAFQEFLRRLVFIIAIGNGDAHHKNWSLLYPDGIHATISPAYDLVSTIQYMPHETLALNLSRSKRFEDVTLETFERLARKLKLGNEEVIPTVREAVHATLDSWSTLRAELPIPESYKQRIEQHWKKVPLLGRQ</sequence>
<name>A0A084SV82_9BACT</name>
<reference evidence="6 7" key="1">
    <citation type="submission" date="2014-07" db="EMBL/GenBank/DDBJ databases">
        <title>Draft Genome Sequence of Gephyronic Acid Producer, Cystobacter violaceus Strain Cb vi76.</title>
        <authorList>
            <person name="Stevens D.C."/>
            <person name="Young J."/>
            <person name="Carmichael R."/>
            <person name="Tan J."/>
            <person name="Taylor R.E."/>
        </authorList>
    </citation>
    <scope>NUCLEOTIDE SEQUENCE [LARGE SCALE GENOMIC DNA]</scope>
    <source>
        <strain evidence="6 7">Cb vi76</strain>
    </source>
</reference>
<keyword evidence="3 6" id="KW-0418">Kinase</keyword>
<dbReference type="GO" id="GO:0004674">
    <property type="term" value="F:protein serine/threonine kinase activity"/>
    <property type="evidence" value="ECO:0007669"/>
    <property type="project" value="TreeGrafter"/>
</dbReference>
<comment type="caution">
    <text evidence="6">The sequence shown here is derived from an EMBL/GenBank/DDBJ whole genome shotgun (WGS) entry which is preliminary data.</text>
</comment>
<evidence type="ECO:0000259" key="5">
    <source>
        <dbReference type="Pfam" id="PF13657"/>
    </source>
</evidence>
<dbReference type="AlphaFoldDB" id="A0A084SV82"/>
<protein>
    <submittedName>
        <fullName evidence="6">Phosphatidylinositol kinase</fullName>
    </submittedName>
</protein>
<dbReference type="Pfam" id="PF07804">
    <property type="entry name" value="HipA_C"/>
    <property type="match status" value="1"/>
</dbReference>
<dbReference type="Proteomes" id="UP000028547">
    <property type="component" value="Unassembled WGS sequence"/>
</dbReference>
<evidence type="ECO:0000259" key="4">
    <source>
        <dbReference type="Pfam" id="PF07804"/>
    </source>
</evidence>
<feature type="domain" description="HipA N-terminal subdomain 1" evidence="5">
    <location>
        <begin position="11"/>
        <end position="111"/>
    </location>
</feature>
<dbReference type="InterPro" id="IPR012893">
    <property type="entry name" value="HipA-like_C"/>
</dbReference>
<comment type="similarity">
    <text evidence="1">Belongs to the HipA Ser/Thr kinase family.</text>
</comment>
<proteinExistence type="inferred from homology"/>
<dbReference type="PANTHER" id="PTHR37419">
    <property type="entry name" value="SERINE/THREONINE-PROTEIN KINASE TOXIN HIPA"/>
    <property type="match status" value="1"/>
</dbReference>
<dbReference type="GO" id="GO:0005829">
    <property type="term" value="C:cytosol"/>
    <property type="evidence" value="ECO:0007669"/>
    <property type="project" value="TreeGrafter"/>
</dbReference>
<evidence type="ECO:0000256" key="1">
    <source>
        <dbReference type="ARBA" id="ARBA00010164"/>
    </source>
</evidence>
<dbReference type="Pfam" id="PF13657">
    <property type="entry name" value="Couple_hipA"/>
    <property type="match status" value="1"/>
</dbReference>
<dbReference type="NCBIfam" id="TIGR03071">
    <property type="entry name" value="couple_hipA"/>
    <property type="match status" value="1"/>
</dbReference>
<organism evidence="6 7">
    <name type="scientific">Archangium violaceum Cb vi76</name>
    <dbReference type="NCBI Taxonomy" id="1406225"/>
    <lineage>
        <taxon>Bacteria</taxon>
        <taxon>Pseudomonadati</taxon>
        <taxon>Myxococcota</taxon>
        <taxon>Myxococcia</taxon>
        <taxon>Myxococcales</taxon>
        <taxon>Cystobacterineae</taxon>
        <taxon>Archangiaceae</taxon>
        <taxon>Archangium</taxon>
    </lineage>
</organism>
<evidence type="ECO:0000313" key="7">
    <source>
        <dbReference type="Proteomes" id="UP000028547"/>
    </source>
</evidence>